<dbReference type="InterPro" id="IPR015946">
    <property type="entry name" value="KH_dom-like_a/b"/>
</dbReference>
<dbReference type="InterPro" id="IPR034079">
    <property type="entry name" value="R3H_KhpB"/>
</dbReference>
<name>A0A6J6BF73_9ZZZZ</name>
<dbReference type="Gene3D" id="3.30.300.20">
    <property type="match status" value="1"/>
</dbReference>
<dbReference type="SMART" id="SM00393">
    <property type="entry name" value="R3H"/>
    <property type="match status" value="1"/>
</dbReference>
<dbReference type="InterPro" id="IPR001374">
    <property type="entry name" value="R3H_dom"/>
</dbReference>
<protein>
    <submittedName>
        <fullName evidence="3">Unannotated protein</fullName>
    </submittedName>
</protein>
<reference evidence="3" key="1">
    <citation type="submission" date="2020-05" db="EMBL/GenBank/DDBJ databases">
        <authorList>
            <person name="Chiriac C."/>
            <person name="Salcher M."/>
            <person name="Ghai R."/>
            <person name="Kavagutti S V."/>
        </authorList>
    </citation>
    <scope>NUCLEOTIDE SEQUENCE</scope>
</reference>
<dbReference type="AlphaFoldDB" id="A0A6J6BF73"/>
<evidence type="ECO:0000256" key="1">
    <source>
        <dbReference type="SAM" id="MobiDB-lite"/>
    </source>
</evidence>
<accession>A0A6J6BF73</accession>
<dbReference type="Pfam" id="PF01424">
    <property type="entry name" value="R3H"/>
    <property type="match status" value="1"/>
</dbReference>
<dbReference type="SUPFAM" id="SSF82708">
    <property type="entry name" value="R3H domain"/>
    <property type="match status" value="1"/>
</dbReference>
<gene>
    <name evidence="3" type="ORF">UFOPK1410_00509</name>
</gene>
<feature type="region of interest" description="Disordered" evidence="1">
    <location>
        <begin position="1"/>
        <end position="41"/>
    </location>
</feature>
<dbReference type="PANTHER" id="PTHR35800">
    <property type="entry name" value="PROTEIN JAG"/>
    <property type="match status" value="1"/>
</dbReference>
<feature type="domain" description="R3H" evidence="2">
    <location>
        <begin position="127"/>
        <end position="192"/>
    </location>
</feature>
<organism evidence="3">
    <name type="scientific">freshwater metagenome</name>
    <dbReference type="NCBI Taxonomy" id="449393"/>
    <lineage>
        <taxon>unclassified sequences</taxon>
        <taxon>metagenomes</taxon>
        <taxon>ecological metagenomes</taxon>
    </lineage>
</organism>
<dbReference type="CDD" id="cd02644">
    <property type="entry name" value="R3H_jag"/>
    <property type="match status" value="1"/>
</dbReference>
<dbReference type="PANTHER" id="PTHR35800:SF1">
    <property type="entry name" value="RNA-BINDING PROTEIN KHPB"/>
    <property type="match status" value="1"/>
</dbReference>
<dbReference type="InterPro" id="IPR039247">
    <property type="entry name" value="KhpB"/>
</dbReference>
<dbReference type="Gene3D" id="3.30.1370.50">
    <property type="entry name" value="R3H-like domain"/>
    <property type="match status" value="1"/>
</dbReference>
<feature type="compositionally biased region" description="Acidic residues" evidence="1">
    <location>
        <begin position="10"/>
        <end position="27"/>
    </location>
</feature>
<sequence length="192" mass="21055">MTENEKDTVEDAPEVLEADAAEVDTEVNEGGADREPRSAAALEEEGDIAADYLEELLDIFDLDGDIDIDVRQGRAYLAISSEDPKSNLSLVAEPETVEALQELTRLAVQVKTNSFSRLILDVGGSRQKRVDDLTRIVNRIIDKVNDLGEAVHMKPMSSYERKIVHDLVSGAGLVSESEGEGRDRHIVVKPAK</sequence>
<proteinExistence type="predicted"/>
<dbReference type="EMBL" id="CAEZSH010000047">
    <property type="protein sequence ID" value="CAB4536898.1"/>
    <property type="molecule type" value="Genomic_DNA"/>
</dbReference>
<evidence type="ECO:0000313" key="3">
    <source>
        <dbReference type="EMBL" id="CAB4536898.1"/>
    </source>
</evidence>
<dbReference type="InterPro" id="IPR036867">
    <property type="entry name" value="R3H_dom_sf"/>
</dbReference>
<dbReference type="PROSITE" id="PS51061">
    <property type="entry name" value="R3H"/>
    <property type="match status" value="1"/>
</dbReference>
<evidence type="ECO:0000259" key="2">
    <source>
        <dbReference type="PROSITE" id="PS51061"/>
    </source>
</evidence>
<dbReference type="GO" id="GO:0003723">
    <property type="term" value="F:RNA binding"/>
    <property type="evidence" value="ECO:0007669"/>
    <property type="project" value="InterPro"/>
</dbReference>